<dbReference type="PANTHER" id="PTHR37494:SF1">
    <property type="entry name" value="STAPHYLOCOCCUS AUREUS SURFACE PROTEIN A"/>
    <property type="match status" value="1"/>
</dbReference>
<dbReference type="SUPFAM" id="SSF49313">
    <property type="entry name" value="Cadherin-like"/>
    <property type="match status" value="1"/>
</dbReference>
<dbReference type="Gene3D" id="2.60.40.2810">
    <property type="match status" value="1"/>
</dbReference>
<evidence type="ECO:0000313" key="7">
    <source>
        <dbReference type="Proteomes" id="UP000254589"/>
    </source>
</evidence>
<accession>A0AAJ4ZCY3</accession>
<dbReference type="Proteomes" id="UP000254589">
    <property type="component" value="Unassembled WGS sequence"/>
</dbReference>
<dbReference type="InterPro" id="IPR014756">
    <property type="entry name" value="Ig_E-set"/>
</dbReference>
<dbReference type="EMBL" id="UGSJ01000001">
    <property type="protein sequence ID" value="SUA91047.1"/>
    <property type="molecule type" value="Genomic_DNA"/>
</dbReference>
<evidence type="ECO:0000313" key="5">
    <source>
        <dbReference type="EMBL" id="SUA91047.1"/>
    </source>
</evidence>
<organism evidence="5 7">
    <name type="scientific">Pandoraea pulmonicola</name>
    <dbReference type="NCBI Taxonomy" id="93221"/>
    <lineage>
        <taxon>Bacteria</taxon>
        <taxon>Pseudomonadati</taxon>
        <taxon>Pseudomonadota</taxon>
        <taxon>Betaproteobacteria</taxon>
        <taxon>Burkholderiales</taxon>
        <taxon>Burkholderiaceae</taxon>
        <taxon>Pandoraea</taxon>
    </lineage>
</organism>
<dbReference type="InterPro" id="IPR036709">
    <property type="entry name" value="Autotransporte_beta_dom_sf"/>
</dbReference>
<dbReference type="GO" id="GO:0016020">
    <property type="term" value="C:membrane"/>
    <property type="evidence" value="ECO:0007669"/>
    <property type="project" value="InterPro"/>
</dbReference>
<dbReference type="Gene3D" id="2.40.128.130">
    <property type="entry name" value="Autotransporter beta-domain"/>
    <property type="match status" value="1"/>
</dbReference>
<dbReference type="Pfam" id="PF01833">
    <property type="entry name" value="TIG"/>
    <property type="match status" value="2"/>
</dbReference>
<dbReference type="AlphaFoldDB" id="A0AAJ4ZCY3"/>
<keyword evidence="2" id="KW-0732">Signal</keyword>
<dbReference type="InterPro" id="IPR005546">
    <property type="entry name" value="Autotransporte_beta"/>
</dbReference>
<gene>
    <name evidence="5" type="primary">ompB_2</name>
    <name evidence="5" type="ORF">NCTC13159_02536</name>
    <name evidence="4" type="ORF">RO07_08625</name>
</gene>
<evidence type="ECO:0000313" key="4">
    <source>
        <dbReference type="EMBL" id="APD13266.1"/>
    </source>
</evidence>
<dbReference type="GO" id="GO:0005509">
    <property type="term" value="F:calcium ion binding"/>
    <property type="evidence" value="ECO:0007669"/>
    <property type="project" value="InterPro"/>
</dbReference>
<evidence type="ECO:0000259" key="3">
    <source>
        <dbReference type="PROSITE" id="PS51208"/>
    </source>
</evidence>
<dbReference type="PROSITE" id="PS51208">
    <property type="entry name" value="AUTOTRANSPORTER"/>
    <property type="match status" value="1"/>
</dbReference>
<reference evidence="6" key="1">
    <citation type="submission" date="2014-12" db="EMBL/GenBank/DDBJ databases">
        <title>Complete Genome Sequencing of Pandoraea pulmonicola DSM 16583.</title>
        <authorList>
            <person name="Chan K.-G."/>
        </authorList>
    </citation>
    <scope>NUCLEOTIDE SEQUENCE [LARGE SCALE GENOMIC DNA]</scope>
    <source>
        <strain evidence="6">DSM 16583</strain>
    </source>
</reference>
<dbReference type="EMBL" id="CP010310">
    <property type="protein sequence ID" value="APD13266.1"/>
    <property type="molecule type" value="Genomic_DNA"/>
</dbReference>
<keyword evidence="6" id="KW-1185">Reference proteome</keyword>
<evidence type="ECO:0000256" key="1">
    <source>
        <dbReference type="SAM" id="MobiDB-lite"/>
    </source>
</evidence>
<dbReference type="Proteomes" id="UP000035086">
    <property type="component" value="Chromosome"/>
</dbReference>
<dbReference type="Pfam" id="PF17963">
    <property type="entry name" value="Big_9"/>
    <property type="match status" value="1"/>
</dbReference>
<dbReference type="KEGG" id="ppul:RO07_08625"/>
<proteinExistence type="predicted"/>
<dbReference type="SUPFAM" id="SSF81296">
    <property type="entry name" value="E set domains"/>
    <property type="match status" value="2"/>
</dbReference>
<dbReference type="InterPro" id="IPR015919">
    <property type="entry name" value="Cadherin-like_sf"/>
</dbReference>
<evidence type="ECO:0000256" key="2">
    <source>
        <dbReference type="SAM" id="SignalP"/>
    </source>
</evidence>
<dbReference type="RefSeq" id="WP_052266890.1">
    <property type="nucleotide sequence ID" value="NZ_CP010310.2"/>
</dbReference>
<dbReference type="CDD" id="cd00102">
    <property type="entry name" value="IPT"/>
    <property type="match status" value="2"/>
</dbReference>
<feature type="chain" id="PRO_5042506812" evidence="2">
    <location>
        <begin position="33"/>
        <end position="888"/>
    </location>
</feature>
<dbReference type="PANTHER" id="PTHR37494">
    <property type="entry name" value="HEMAGGLUTININ"/>
    <property type="match status" value="1"/>
</dbReference>
<dbReference type="Gene3D" id="2.60.40.10">
    <property type="entry name" value="Immunoglobulins"/>
    <property type="match status" value="3"/>
</dbReference>
<evidence type="ECO:0000313" key="6">
    <source>
        <dbReference type="Proteomes" id="UP000035086"/>
    </source>
</evidence>
<reference evidence="5 7" key="3">
    <citation type="submission" date="2018-06" db="EMBL/GenBank/DDBJ databases">
        <authorList>
            <consortium name="Pathogen Informatics"/>
            <person name="Doyle S."/>
        </authorList>
    </citation>
    <scope>NUCLEOTIDE SEQUENCE [LARGE SCALE GENOMIC DNA]</scope>
    <source>
        <strain evidence="5 7">NCTC13159</strain>
    </source>
</reference>
<sequence>MNIRGGLPASWRNGFRAVLAVLMFSSASSAIAAVSLTSVSPPSGPSAGGAPVTLTGSGFVQGATTVTFGGALAANVVVIDPSHLTAITPPQAVGPSTVTVAVPGDATSVAAAYTFVGVPTVSGVSPASGPATGGTVVTITGTNFVDVTGVSFGATPGTNVIVNNGASLTVTSPPGSGTVDITVTSAGGTSAANGNDRFTYTAVAPTLAINTTALAAGTVGQPYNQPLSVSGGTAPYNYAITGLPSGLGISNGAIAGTPTQAGGPYNITITVTDSSTGPGAPFSTTKALPLTINPAISNQVPSAPAVQAQTSSSTPVTIHATANAVGGPFTRVAISTSPSSGTAVVNGEDIVYTPAATTNGNVSFAYTLTNAFGTSAPIAVTVTVAAVPVAASNLQATVDANGTTDIDITGGAIGGPFTAANIVSVSPANAGTVTLIATPASAGATGNRYSLRFASAAAFAGTAIVTYTLSNANATSAPATARVTVAPRKDPSTDPDVSGLIGAQVEAARRFATTQIGNYNSRLEALHGTGRAPSSNGLNVILPNAQRKRDASRCDDVVGISERDACLRGDASPTALSKARSLDVRDKSVGTSGIGTGDGSAPNLPGVGTNEDRRFAFWTAGTVDFGFANTSAQRSGFRFTTGGVTLGADYRFSDQFSLGAGVGYGHDSTDIGSSGTRSTGDSYSGALYASFRPTPTLFVDAVAGFGTLSFDSRRWVIDANDYATGKRNGQQFFGSLSAGYEYRSDDWLFSPYGRLSASRSTLDQYSESGAGLNALTYFKQNVNTLSGALGVRAGFAKATPIGTFSPYIRVELQHDFNGQSLAGLAYADLASSGPVYFVPGSPYGSDRVQIGVGTKLRTRTLVFGLDYSATTGMGGLQQGVRLTMTAPF</sequence>
<reference evidence="4" key="2">
    <citation type="submission" date="2016-11" db="EMBL/GenBank/DDBJ databases">
        <title>Complete Genome Sequencing of Pandoraea pulmonicola DSM 16583.</title>
        <authorList>
            <person name="Chan K.-G."/>
        </authorList>
    </citation>
    <scope>NUCLEOTIDE SEQUENCE</scope>
    <source>
        <strain evidence="4">DSM 16583</strain>
    </source>
</reference>
<feature type="domain" description="Autotransporter" evidence="3">
    <location>
        <begin position="610"/>
        <end position="888"/>
    </location>
</feature>
<dbReference type="InterPro" id="IPR013783">
    <property type="entry name" value="Ig-like_fold"/>
</dbReference>
<feature type="region of interest" description="Disordered" evidence="1">
    <location>
        <begin position="587"/>
        <end position="606"/>
    </location>
</feature>
<name>A0AAJ4ZCY3_PANPU</name>
<dbReference type="SMART" id="SM00429">
    <property type="entry name" value="IPT"/>
    <property type="match status" value="2"/>
</dbReference>
<feature type="signal peptide" evidence="2">
    <location>
        <begin position="1"/>
        <end position="32"/>
    </location>
</feature>
<dbReference type="Pfam" id="PF03797">
    <property type="entry name" value="Autotransporter"/>
    <property type="match status" value="1"/>
</dbReference>
<dbReference type="SMART" id="SM00869">
    <property type="entry name" value="Autotransporter"/>
    <property type="match status" value="1"/>
</dbReference>
<dbReference type="SUPFAM" id="SSF103515">
    <property type="entry name" value="Autotransporter"/>
    <property type="match status" value="1"/>
</dbReference>
<dbReference type="InterPro" id="IPR002909">
    <property type="entry name" value="IPT_dom"/>
</dbReference>
<protein>
    <submittedName>
        <fullName evidence="5">ROmp B</fullName>
    </submittedName>
</protein>